<dbReference type="EMBL" id="AVOT02063745">
    <property type="protein sequence ID" value="MBW0556348.1"/>
    <property type="molecule type" value="Genomic_DNA"/>
</dbReference>
<dbReference type="Proteomes" id="UP000765509">
    <property type="component" value="Unassembled WGS sequence"/>
</dbReference>
<keyword evidence="2" id="KW-0548">Nucleotidyltransferase</keyword>
<evidence type="ECO:0000256" key="2">
    <source>
        <dbReference type="ARBA" id="ARBA00022695"/>
    </source>
</evidence>
<name>A0A9Q3J699_9BASI</name>
<keyword evidence="9" id="KW-1185">Reference proteome</keyword>
<evidence type="ECO:0000259" key="7">
    <source>
        <dbReference type="Pfam" id="PF17917"/>
    </source>
</evidence>
<dbReference type="InterPro" id="IPR041373">
    <property type="entry name" value="RT_RNaseH"/>
</dbReference>
<proteinExistence type="predicted"/>
<gene>
    <name evidence="8" type="ORF">O181_096063</name>
</gene>
<dbReference type="AlphaFoldDB" id="A0A9Q3J699"/>
<keyword evidence="6" id="KW-0695">RNA-directed DNA polymerase</keyword>
<dbReference type="Pfam" id="PF17917">
    <property type="entry name" value="RT_RNaseH"/>
    <property type="match status" value="1"/>
</dbReference>
<dbReference type="GO" id="GO:0004519">
    <property type="term" value="F:endonuclease activity"/>
    <property type="evidence" value="ECO:0007669"/>
    <property type="project" value="UniProtKB-KW"/>
</dbReference>
<reference evidence="8" key="1">
    <citation type="submission" date="2021-03" db="EMBL/GenBank/DDBJ databases">
        <title>Draft genome sequence of rust myrtle Austropuccinia psidii MF-1, a brazilian biotype.</title>
        <authorList>
            <person name="Quecine M.C."/>
            <person name="Pachon D.M.R."/>
            <person name="Bonatelli M.L."/>
            <person name="Correr F.H."/>
            <person name="Franceschini L.M."/>
            <person name="Leite T.F."/>
            <person name="Margarido G.R.A."/>
            <person name="Almeida C.A."/>
            <person name="Ferrarezi J.A."/>
            <person name="Labate C.A."/>
        </authorList>
    </citation>
    <scope>NUCLEOTIDE SEQUENCE</scope>
    <source>
        <strain evidence="8">MF-1</strain>
    </source>
</reference>
<dbReference type="GO" id="GO:0003964">
    <property type="term" value="F:RNA-directed DNA polymerase activity"/>
    <property type="evidence" value="ECO:0007669"/>
    <property type="project" value="UniProtKB-KW"/>
</dbReference>
<protein>
    <recommendedName>
        <fullName evidence="7">Reverse transcriptase RNase H-like domain-containing protein</fullName>
    </recommendedName>
</protein>
<dbReference type="OrthoDB" id="8057740at2759"/>
<organism evidence="8 9">
    <name type="scientific">Austropuccinia psidii MF-1</name>
    <dbReference type="NCBI Taxonomy" id="1389203"/>
    <lineage>
        <taxon>Eukaryota</taxon>
        <taxon>Fungi</taxon>
        <taxon>Dikarya</taxon>
        <taxon>Basidiomycota</taxon>
        <taxon>Pucciniomycotina</taxon>
        <taxon>Pucciniomycetes</taxon>
        <taxon>Pucciniales</taxon>
        <taxon>Sphaerophragmiaceae</taxon>
        <taxon>Austropuccinia</taxon>
    </lineage>
</organism>
<dbReference type="GO" id="GO:0016787">
    <property type="term" value="F:hydrolase activity"/>
    <property type="evidence" value="ECO:0007669"/>
    <property type="project" value="UniProtKB-KW"/>
</dbReference>
<evidence type="ECO:0000256" key="4">
    <source>
        <dbReference type="ARBA" id="ARBA00022759"/>
    </source>
</evidence>
<keyword evidence="4" id="KW-0255">Endonuclease</keyword>
<evidence type="ECO:0000256" key="5">
    <source>
        <dbReference type="ARBA" id="ARBA00022801"/>
    </source>
</evidence>
<comment type="caution">
    <text evidence="8">The sequence shown here is derived from an EMBL/GenBank/DDBJ whole genome shotgun (WGS) entry which is preliminary data.</text>
</comment>
<evidence type="ECO:0000256" key="1">
    <source>
        <dbReference type="ARBA" id="ARBA00022679"/>
    </source>
</evidence>
<evidence type="ECO:0000313" key="9">
    <source>
        <dbReference type="Proteomes" id="UP000765509"/>
    </source>
</evidence>
<evidence type="ECO:0000256" key="3">
    <source>
        <dbReference type="ARBA" id="ARBA00022722"/>
    </source>
</evidence>
<keyword evidence="1" id="KW-0808">Transferase</keyword>
<keyword evidence="5" id="KW-0378">Hydrolase</keyword>
<evidence type="ECO:0000256" key="6">
    <source>
        <dbReference type="ARBA" id="ARBA00022918"/>
    </source>
</evidence>
<evidence type="ECO:0000313" key="8">
    <source>
        <dbReference type="EMBL" id="MBW0556348.1"/>
    </source>
</evidence>
<accession>A0A9Q3J699</accession>
<sequence>MEYLFLVWALEKPNYFVKGCVFEVITDCTAVESLLNMKAPNRHMLRWQIAIQEHRGNITIVHKYGNIHKNADGLSRWPLQKDNDNPAYVPEEASPQIPIEGISVTDLNTPALRN</sequence>
<feature type="domain" description="Reverse transcriptase RNase H-like" evidence="7">
    <location>
        <begin position="2"/>
        <end position="53"/>
    </location>
</feature>
<keyword evidence="3" id="KW-0540">Nuclease</keyword>